<evidence type="ECO:0000256" key="1">
    <source>
        <dbReference type="ARBA" id="ARBA00038454"/>
    </source>
</evidence>
<dbReference type="SMART" id="SM00065">
    <property type="entry name" value="GAF"/>
    <property type="match status" value="1"/>
</dbReference>
<evidence type="ECO:0000313" key="3">
    <source>
        <dbReference type="EMBL" id="VEJ20457.1"/>
    </source>
</evidence>
<dbReference type="STRING" id="326522.BWD08_00610"/>
<evidence type="ECO:0000259" key="2">
    <source>
        <dbReference type="SMART" id="SM00065"/>
    </source>
</evidence>
<feature type="domain" description="GAF" evidence="2">
    <location>
        <begin position="31"/>
        <end position="162"/>
    </location>
</feature>
<name>A0A448U989_9NEIS</name>
<dbReference type="AlphaFoldDB" id="A0A448U989"/>
<dbReference type="InterPro" id="IPR003018">
    <property type="entry name" value="GAF"/>
</dbReference>
<dbReference type="InterPro" id="IPR051330">
    <property type="entry name" value="Phosphatase_reg/MetRdx"/>
</dbReference>
<dbReference type="InterPro" id="IPR029016">
    <property type="entry name" value="GAF-like_dom_sf"/>
</dbReference>
<organism evidence="3 4">
    <name type="scientific">Neisseria animaloris</name>
    <dbReference type="NCBI Taxonomy" id="326522"/>
    <lineage>
        <taxon>Bacteria</taxon>
        <taxon>Pseudomonadati</taxon>
        <taxon>Pseudomonadota</taxon>
        <taxon>Betaproteobacteria</taxon>
        <taxon>Neisseriales</taxon>
        <taxon>Neisseriaceae</taxon>
        <taxon>Neisseria</taxon>
    </lineage>
</organism>
<dbReference type="FunFam" id="3.30.450.40:FF:000008">
    <property type="entry name" value="GAF domain-containing proteins"/>
    <property type="match status" value="1"/>
</dbReference>
<keyword evidence="4" id="KW-1185">Reference proteome</keyword>
<keyword evidence="3" id="KW-0560">Oxidoreductase</keyword>
<dbReference type="RefSeq" id="WP_126303749.1">
    <property type="nucleotide sequence ID" value="NZ_LR134516.1"/>
</dbReference>
<gene>
    <name evidence="3" type="primary">msrC</name>
    <name evidence="3" type="ORF">NCTC12227_00163</name>
</gene>
<dbReference type="GO" id="GO:0005829">
    <property type="term" value="C:cytosol"/>
    <property type="evidence" value="ECO:0007669"/>
    <property type="project" value="TreeGrafter"/>
</dbReference>
<proteinExistence type="inferred from homology"/>
<protein>
    <submittedName>
        <fullName evidence="3">GAF-domain containing protein</fullName>
        <ecNumber evidence="3">1.8.4.14</ecNumber>
    </submittedName>
</protein>
<dbReference type="KEGG" id="nani:NCTC12227_00163"/>
<evidence type="ECO:0000313" key="4">
    <source>
        <dbReference type="Proteomes" id="UP000268229"/>
    </source>
</evidence>
<sequence>MHTLQINSTEKTAVYQEILPQIESLISDEPNLIANLANISAVLKAAFGWLWVGFYLADHNRRELILGPFQGPLACTRIPFGRGVCGQSWAQNKTIVVEDVNRHPDHIACSSLSQSEIVVPIFDKNQQLIAVLDVDADQVSQFGETDALYLGRLADIIAEHHNGAV</sequence>
<accession>A0A448U989</accession>
<dbReference type="Proteomes" id="UP000268229">
    <property type="component" value="Chromosome"/>
</dbReference>
<comment type="similarity">
    <text evidence="1">Belongs to the free Met sulfoxide reductase family.</text>
</comment>
<reference evidence="3 4" key="1">
    <citation type="submission" date="2018-12" db="EMBL/GenBank/DDBJ databases">
        <authorList>
            <consortium name="Pathogen Informatics"/>
        </authorList>
    </citation>
    <scope>NUCLEOTIDE SEQUENCE [LARGE SCALE GENOMIC DNA]</scope>
    <source>
        <strain evidence="3 4">NCTC12227</strain>
    </source>
</reference>
<dbReference type="Pfam" id="PF13185">
    <property type="entry name" value="GAF_2"/>
    <property type="match status" value="1"/>
</dbReference>
<dbReference type="Gene3D" id="3.30.450.40">
    <property type="match status" value="1"/>
</dbReference>
<dbReference type="PANTHER" id="PTHR21021:SF15">
    <property type="entry name" value="FREE METHIONINE-R-SULFOXIDE REDUCTASE"/>
    <property type="match status" value="1"/>
</dbReference>
<dbReference type="OrthoDB" id="9796252at2"/>
<dbReference type="GO" id="GO:0033745">
    <property type="term" value="F:L-methionine-(R)-S-oxide reductase activity"/>
    <property type="evidence" value="ECO:0007669"/>
    <property type="project" value="UniProtKB-EC"/>
</dbReference>
<dbReference type="PANTHER" id="PTHR21021">
    <property type="entry name" value="GAF/PUTATIVE CYTOSKELETAL PROTEIN"/>
    <property type="match status" value="1"/>
</dbReference>
<dbReference type="SUPFAM" id="SSF55781">
    <property type="entry name" value="GAF domain-like"/>
    <property type="match status" value="1"/>
</dbReference>
<dbReference type="EMBL" id="LR134516">
    <property type="protein sequence ID" value="VEJ20457.1"/>
    <property type="molecule type" value="Genomic_DNA"/>
</dbReference>
<dbReference type="EC" id="1.8.4.14" evidence="3"/>